<dbReference type="InterPro" id="IPR046947">
    <property type="entry name" value="LytR-like"/>
</dbReference>
<dbReference type="HOGENOM" id="CLU_000445_14_1_10"/>
<dbReference type="FunFam" id="3.40.50.2300:FF:000361">
    <property type="entry name" value="Two-component system response regulator"/>
    <property type="match status" value="1"/>
</dbReference>
<dbReference type="Gene3D" id="2.40.50.1020">
    <property type="entry name" value="LytTr DNA-binding domain"/>
    <property type="match status" value="1"/>
</dbReference>
<dbReference type="PANTHER" id="PTHR37299">
    <property type="entry name" value="TRANSCRIPTIONAL REGULATOR-RELATED"/>
    <property type="match status" value="1"/>
</dbReference>
<dbReference type="GO" id="GO:0000156">
    <property type="term" value="F:phosphorelay response regulator activity"/>
    <property type="evidence" value="ECO:0007669"/>
    <property type="project" value="InterPro"/>
</dbReference>
<feature type="modified residue" description="4-aspartylphosphate" evidence="1">
    <location>
        <position position="55"/>
    </location>
</feature>
<dbReference type="SMART" id="SM00448">
    <property type="entry name" value="REC"/>
    <property type="match status" value="1"/>
</dbReference>
<dbReference type="PROSITE" id="PS50110">
    <property type="entry name" value="RESPONSE_REGULATORY"/>
    <property type="match status" value="1"/>
</dbReference>
<name>D2QDK0_SPILD</name>
<evidence type="ECO:0000313" key="4">
    <source>
        <dbReference type="EMBL" id="ADB38130.1"/>
    </source>
</evidence>
<feature type="domain" description="HTH LytTR-type" evidence="3">
    <location>
        <begin position="152"/>
        <end position="259"/>
    </location>
</feature>
<dbReference type="SMART" id="SM00850">
    <property type="entry name" value="LytTR"/>
    <property type="match status" value="1"/>
</dbReference>
<proteinExistence type="predicted"/>
<dbReference type="PROSITE" id="PS50930">
    <property type="entry name" value="HTH_LYTTR"/>
    <property type="match status" value="1"/>
</dbReference>
<reference evidence="4 5" key="1">
    <citation type="journal article" date="2010" name="Stand. Genomic Sci.">
        <title>Complete genome sequence of Spirosoma linguale type strain (1).</title>
        <authorList>
            <person name="Lail K."/>
            <person name="Sikorski J."/>
            <person name="Saunders E."/>
            <person name="Lapidus A."/>
            <person name="Glavina Del Rio T."/>
            <person name="Copeland A."/>
            <person name="Tice H."/>
            <person name="Cheng J.-F."/>
            <person name="Lucas S."/>
            <person name="Nolan M."/>
            <person name="Bruce D."/>
            <person name="Goodwin L."/>
            <person name="Pitluck S."/>
            <person name="Ivanova N."/>
            <person name="Mavromatis K."/>
            <person name="Ovchinnikova G."/>
            <person name="Pati A."/>
            <person name="Chen A."/>
            <person name="Palaniappan K."/>
            <person name="Land M."/>
            <person name="Hauser L."/>
            <person name="Chang Y.-J."/>
            <person name="Jeffries C.D."/>
            <person name="Chain P."/>
            <person name="Brettin T."/>
            <person name="Detter J.C."/>
            <person name="Schuetze A."/>
            <person name="Rohde M."/>
            <person name="Tindall B.J."/>
            <person name="Goeker M."/>
            <person name="Bristow J."/>
            <person name="Eisen J.A."/>
            <person name="Markowitz V."/>
            <person name="Hugenholtz P."/>
            <person name="Kyrpides N.C."/>
            <person name="Klenk H.-P."/>
            <person name="Chen F."/>
        </authorList>
    </citation>
    <scope>NUCLEOTIDE SEQUENCE [LARGE SCALE GENOMIC DNA]</scope>
    <source>
        <strain evidence="5">ATCC 33905 / DSM 74 / LMG 10896 / Claus 1</strain>
    </source>
</reference>
<protein>
    <submittedName>
        <fullName evidence="4">Two component transcriptional regulator, LytTR family</fullName>
    </submittedName>
</protein>
<dbReference type="EMBL" id="CP001769">
    <property type="protein sequence ID" value="ADB38130.1"/>
    <property type="molecule type" value="Genomic_DNA"/>
</dbReference>
<keyword evidence="1" id="KW-0597">Phosphoprotein</keyword>
<feature type="domain" description="Response regulatory" evidence="2">
    <location>
        <begin position="2"/>
        <end position="115"/>
    </location>
</feature>
<dbReference type="Proteomes" id="UP000002028">
    <property type="component" value="Chromosome"/>
</dbReference>
<evidence type="ECO:0000259" key="3">
    <source>
        <dbReference type="PROSITE" id="PS50930"/>
    </source>
</evidence>
<accession>D2QDK0</accession>
<evidence type="ECO:0000256" key="1">
    <source>
        <dbReference type="PROSITE-ProRule" id="PRU00169"/>
    </source>
</evidence>
<dbReference type="Pfam" id="PF04397">
    <property type="entry name" value="LytTR"/>
    <property type="match status" value="1"/>
</dbReference>
<organism evidence="4 5">
    <name type="scientific">Spirosoma linguale (strain ATCC 33905 / DSM 74 / LMG 10896 / Claus 1)</name>
    <dbReference type="NCBI Taxonomy" id="504472"/>
    <lineage>
        <taxon>Bacteria</taxon>
        <taxon>Pseudomonadati</taxon>
        <taxon>Bacteroidota</taxon>
        <taxon>Cytophagia</taxon>
        <taxon>Cytophagales</taxon>
        <taxon>Cytophagaceae</taxon>
        <taxon>Spirosoma</taxon>
    </lineage>
</organism>
<dbReference type="Pfam" id="PF00072">
    <property type="entry name" value="Response_reg"/>
    <property type="match status" value="1"/>
</dbReference>
<dbReference type="KEGG" id="sli:Slin_2091"/>
<dbReference type="AlphaFoldDB" id="D2QDK0"/>
<dbReference type="GO" id="GO:0003677">
    <property type="term" value="F:DNA binding"/>
    <property type="evidence" value="ECO:0007669"/>
    <property type="project" value="InterPro"/>
</dbReference>
<sequence>MNVLIIEDEPAAARQLQRLVSEQATAIQVVGVLDSIESAVDWFTRHPHPDLLLLDIELSDGQSFDIFTQVTVTCPVIFTTAYDEYALRAFELNSIDYLLKPINPVALQRALEKFGQLKQTYGEKFSTSRLEQLIRDLSQPSSVVTPSYRERFLVRLGQRLLPIEATDIAYFYTHNKLSLLKTRDDRQYTVDYSLDELEQSLNPRQFYRANRQFIISHKAVEKVHLYFTSKLKLSLQPPIEEEVIVSKERAGALRKWLGE</sequence>
<dbReference type="STRING" id="504472.Slin_2091"/>
<keyword evidence="5" id="KW-1185">Reference proteome</keyword>
<dbReference type="PANTHER" id="PTHR37299:SF1">
    <property type="entry name" value="STAGE 0 SPORULATION PROTEIN A HOMOLOG"/>
    <property type="match status" value="1"/>
</dbReference>
<dbReference type="SUPFAM" id="SSF52172">
    <property type="entry name" value="CheY-like"/>
    <property type="match status" value="1"/>
</dbReference>
<dbReference type="Gene3D" id="3.40.50.2300">
    <property type="match status" value="1"/>
</dbReference>
<dbReference type="InterPro" id="IPR011006">
    <property type="entry name" value="CheY-like_superfamily"/>
</dbReference>
<dbReference type="InterPro" id="IPR001789">
    <property type="entry name" value="Sig_transdc_resp-reg_receiver"/>
</dbReference>
<gene>
    <name evidence="4" type="ordered locus">Slin_2091</name>
</gene>
<dbReference type="eggNOG" id="COG3279">
    <property type="taxonomic scope" value="Bacteria"/>
</dbReference>
<dbReference type="InterPro" id="IPR007492">
    <property type="entry name" value="LytTR_DNA-bd_dom"/>
</dbReference>
<evidence type="ECO:0000313" key="5">
    <source>
        <dbReference type="Proteomes" id="UP000002028"/>
    </source>
</evidence>
<evidence type="ECO:0000259" key="2">
    <source>
        <dbReference type="PROSITE" id="PS50110"/>
    </source>
</evidence>
<dbReference type="RefSeq" id="WP_012926678.1">
    <property type="nucleotide sequence ID" value="NC_013730.1"/>
</dbReference>